<dbReference type="InterPro" id="IPR050833">
    <property type="entry name" value="Poly_Biosynth_Transport"/>
</dbReference>
<keyword evidence="5 6" id="KW-0472">Membrane</keyword>
<evidence type="ECO:0000313" key="8">
    <source>
        <dbReference type="Proteomes" id="UP000218765"/>
    </source>
</evidence>
<feature type="transmembrane region" description="Helical" evidence="6">
    <location>
        <begin position="99"/>
        <end position="121"/>
    </location>
</feature>
<feature type="transmembrane region" description="Helical" evidence="6">
    <location>
        <begin position="133"/>
        <end position="153"/>
    </location>
</feature>
<evidence type="ECO:0000256" key="2">
    <source>
        <dbReference type="ARBA" id="ARBA00022475"/>
    </source>
</evidence>
<evidence type="ECO:0000256" key="6">
    <source>
        <dbReference type="SAM" id="Phobius"/>
    </source>
</evidence>
<evidence type="ECO:0000313" key="7">
    <source>
        <dbReference type="EMBL" id="BAZ92983.1"/>
    </source>
</evidence>
<protein>
    <submittedName>
        <fullName evidence="7">Uncharacterized protein</fullName>
    </submittedName>
</protein>
<accession>A0A1Z4VN98</accession>
<feature type="transmembrane region" description="Helical" evidence="6">
    <location>
        <begin position="76"/>
        <end position="93"/>
    </location>
</feature>
<dbReference type="AlphaFoldDB" id="A0A1Z4VN98"/>
<evidence type="ECO:0000256" key="4">
    <source>
        <dbReference type="ARBA" id="ARBA00022989"/>
    </source>
</evidence>
<dbReference type="Proteomes" id="UP000218765">
    <property type="component" value="Chromosome"/>
</dbReference>
<feature type="transmembrane region" description="Helical" evidence="6">
    <location>
        <begin position="308"/>
        <end position="330"/>
    </location>
</feature>
<feature type="transmembrane region" description="Helical" evidence="6">
    <location>
        <begin position="159"/>
        <end position="180"/>
    </location>
</feature>
<evidence type="ECO:0000256" key="5">
    <source>
        <dbReference type="ARBA" id="ARBA00023136"/>
    </source>
</evidence>
<feature type="transmembrane region" description="Helical" evidence="6">
    <location>
        <begin position="342"/>
        <end position="363"/>
    </location>
</feature>
<gene>
    <name evidence="7" type="ORF">FOKN1_0581</name>
</gene>
<dbReference type="PANTHER" id="PTHR30250:SF11">
    <property type="entry name" value="O-ANTIGEN TRANSPORTER-RELATED"/>
    <property type="match status" value="1"/>
</dbReference>
<feature type="transmembrane region" description="Helical" evidence="6">
    <location>
        <begin position="277"/>
        <end position="302"/>
    </location>
</feature>
<sequence>MTGGLATSRILTLLASVVGARILEVEEFGRFTLFVTVALLMADMGRPIDNAYVRETSGKHNVDAESYYHYSVRLKLALVAVALLAWIPVWAYSGSVYASIPGIIGAAMVVGSFWMITYSLLSDFQRRQQFMRVGLLNPLTGLTLLLAVAVVAAGGEPGLGAVVICTLVLSLAVAVFNLALIFKRRAARLYGDERKRFLKLVWVFFSSGAVLQLAGRLDTLLVAAMTNMRELAYYGAAARTAGPVGMLGAGAGMLLLPVARQAYESSRGLHDYVRRSLLYNMAQLAVLALLFAFSDQIVLWLFGEGYGASAVILKWLLLSRMLSALVVPYRVLLQASQRPGRLFSLSLIRMFSGAAGILALVPVMGASGAAVGLSVGEFVTLCSAAAFVHRGWRHDREF</sequence>
<keyword evidence="2" id="KW-1003">Cell membrane</keyword>
<evidence type="ECO:0000256" key="3">
    <source>
        <dbReference type="ARBA" id="ARBA00022692"/>
    </source>
</evidence>
<dbReference type="Pfam" id="PF13440">
    <property type="entry name" value="Polysacc_synt_3"/>
    <property type="match status" value="1"/>
</dbReference>
<reference evidence="7 8" key="1">
    <citation type="submission" date="2017-05" db="EMBL/GenBank/DDBJ databases">
        <title>Thiocyanate degradation by Thiohalobacter thiocyanaticus FOKN1.</title>
        <authorList>
            <person name="Oshiki M."/>
            <person name="Fukushima T."/>
            <person name="Kawano S."/>
            <person name="Nakagawa J."/>
        </authorList>
    </citation>
    <scope>NUCLEOTIDE SEQUENCE [LARGE SCALE GENOMIC DNA]</scope>
    <source>
        <strain evidence="7 8">FOKN1</strain>
    </source>
</reference>
<feature type="transmembrane region" description="Helical" evidence="6">
    <location>
        <begin position="369"/>
        <end position="388"/>
    </location>
</feature>
<feature type="transmembrane region" description="Helical" evidence="6">
    <location>
        <begin position="231"/>
        <end position="256"/>
    </location>
</feature>
<dbReference type="KEGG" id="ttc:FOKN1_0581"/>
<dbReference type="PANTHER" id="PTHR30250">
    <property type="entry name" value="PST FAMILY PREDICTED COLANIC ACID TRANSPORTER"/>
    <property type="match status" value="1"/>
</dbReference>
<dbReference type="EMBL" id="AP018052">
    <property type="protein sequence ID" value="BAZ92983.1"/>
    <property type="molecule type" value="Genomic_DNA"/>
</dbReference>
<keyword evidence="3 6" id="KW-0812">Transmembrane</keyword>
<proteinExistence type="predicted"/>
<keyword evidence="4 6" id="KW-1133">Transmembrane helix</keyword>
<name>A0A1Z4VN98_9GAMM</name>
<evidence type="ECO:0000256" key="1">
    <source>
        <dbReference type="ARBA" id="ARBA00004651"/>
    </source>
</evidence>
<dbReference type="GO" id="GO:0005886">
    <property type="term" value="C:plasma membrane"/>
    <property type="evidence" value="ECO:0007669"/>
    <property type="project" value="UniProtKB-SubCell"/>
</dbReference>
<feature type="transmembrane region" description="Helical" evidence="6">
    <location>
        <begin position="200"/>
        <end position="225"/>
    </location>
</feature>
<comment type="subcellular location">
    <subcellularLocation>
        <location evidence="1">Cell membrane</location>
        <topology evidence="1">Multi-pass membrane protein</topology>
    </subcellularLocation>
</comment>
<organism evidence="7 8">
    <name type="scientific">Thiohalobacter thiocyanaticus</name>
    <dbReference type="NCBI Taxonomy" id="585455"/>
    <lineage>
        <taxon>Bacteria</taxon>
        <taxon>Pseudomonadati</taxon>
        <taxon>Pseudomonadota</taxon>
        <taxon>Gammaproteobacteria</taxon>
        <taxon>Thiohalobacterales</taxon>
        <taxon>Thiohalobacteraceae</taxon>
        <taxon>Thiohalobacter</taxon>
    </lineage>
</organism>
<keyword evidence="8" id="KW-1185">Reference proteome</keyword>